<evidence type="ECO:0000256" key="13">
    <source>
        <dbReference type="SAM" id="MobiDB-lite"/>
    </source>
</evidence>
<dbReference type="SUPFAM" id="SSF57667">
    <property type="entry name" value="beta-beta-alpha zinc fingers"/>
    <property type="match status" value="2"/>
</dbReference>
<keyword evidence="7" id="KW-0862">Zinc</keyword>
<keyword evidence="8" id="KW-0805">Transcription regulation</keyword>
<evidence type="ECO:0000313" key="15">
    <source>
        <dbReference type="Ensembl" id="ENSOSUP00000016568.1"/>
    </source>
</evidence>
<keyword evidence="11" id="KW-0539">Nucleus</keyword>
<feature type="domain" description="C2H2-type" evidence="14">
    <location>
        <begin position="202"/>
        <end position="229"/>
    </location>
</feature>
<keyword evidence="5" id="KW-0677">Repeat</keyword>
<protein>
    <recommendedName>
        <fullName evidence="14">C2H2-type domain-containing protein</fullName>
    </recommendedName>
</protein>
<reference evidence="15" key="1">
    <citation type="submission" date="2025-08" db="UniProtKB">
        <authorList>
            <consortium name="Ensembl"/>
        </authorList>
    </citation>
    <scope>IDENTIFICATION</scope>
</reference>
<sequence length="259" mass="28889">VTGEHTPRRSTFSAPHVGNASPTAPTCCSPMHPHRRETTQLLAQQEELPADPVGAKTLSFSSSHHEHPAAARKTTPGAGGEVGEQGGADTDGTRGWREQHPCSHEQAGGPPKQGTSKCPECGKIFRWSNSRRPSTDPRSNYREKKYKCEHCRKGFISRSKLTYHIRSHTGEKPYKCWDCGRGFSMRGNLLSHQRTHTKEKPFPCPTCGKCFSFRSNLLVHQSIHTKERPYACSYCGKTFREGHHLYFGQELAGDPSPHE</sequence>
<feature type="compositionally biased region" description="Gly residues" evidence="13">
    <location>
        <begin position="77"/>
        <end position="86"/>
    </location>
</feature>
<evidence type="ECO:0000256" key="2">
    <source>
        <dbReference type="ARBA" id="ARBA00004123"/>
    </source>
</evidence>
<evidence type="ECO:0000256" key="3">
    <source>
        <dbReference type="ARBA" id="ARBA00006991"/>
    </source>
</evidence>
<dbReference type="Gene3D" id="3.30.160.60">
    <property type="entry name" value="Classic Zinc Finger"/>
    <property type="match status" value="4"/>
</dbReference>
<evidence type="ECO:0000256" key="12">
    <source>
        <dbReference type="PROSITE-ProRule" id="PRU00042"/>
    </source>
</evidence>
<reference evidence="15" key="2">
    <citation type="submission" date="2025-09" db="UniProtKB">
        <authorList>
            <consortium name="Ensembl"/>
        </authorList>
    </citation>
    <scope>IDENTIFICATION</scope>
</reference>
<dbReference type="Proteomes" id="UP000694552">
    <property type="component" value="Unplaced"/>
</dbReference>
<keyword evidence="9" id="KW-0238">DNA-binding</keyword>
<evidence type="ECO:0000256" key="8">
    <source>
        <dbReference type="ARBA" id="ARBA00023015"/>
    </source>
</evidence>
<dbReference type="PROSITE" id="PS50157">
    <property type="entry name" value="ZINC_FINGER_C2H2_2"/>
    <property type="match status" value="3"/>
</dbReference>
<dbReference type="FunFam" id="3.30.160.60:FF:001891">
    <property type="entry name" value="Zinc finger protein 527"/>
    <property type="match status" value="1"/>
</dbReference>
<organism evidence="15 16">
    <name type="scientific">Otus sunia</name>
    <name type="common">Oriental scops-owl</name>
    <dbReference type="NCBI Taxonomy" id="257818"/>
    <lineage>
        <taxon>Eukaryota</taxon>
        <taxon>Metazoa</taxon>
        <taxon>Chordata</taxon>
        <taxon>Craniata</taxon>
        <taxon>Vertebrata</taxon>
        <taxon>Euteleostomi</taxon>
        <taxon>Archelosauria</taxon>
        <taxon>Archosauria</taxon>
        <taxon>Dinosauria</taxon>
        <taxon>Saurischia</taxon>
        <taxon>Theropoda</taxon>
        <taxon>Coelurosauria</taxon>
        <taxon>Aves</taxon>
        <taxon>Neognathae</taxon>
        <taxon>Neoaves</taxon>
        <taxon>Telluraves</taxon>
        <taxon>Strigiformes</taxon>
        <taxon>Strigidae</taxon>
        <taxon>Otus</taxon>
    </lineage>
</organism>
<evidence type="ECO:0000256" key="11">
    <source>
        <dbReference type="ARBA" id="ARBA00023242"/>
    </source>
</evidence>
<dbReference type="GO" id="GO:0008270">
    <property type="term" value="F:zinc ion binding"/>
    <property type="evidence" value="ECO:0007669"/>
    <property type="project" value="UniProtKB-KW"/>
</dbReference>
<evidence type="ECO:0000256" key="5">
    <source>
        <dbReference type="ARBA" id="ARBA00022737"/>
    </source>
</evidence>
<comment type="function">
    <text evidence="1">May be involved in transcriptional regulation.</text>
</comment>
<evidence type="ECO:0000256" key="10">
    <source>
        <dbReference type="ARBA" id="ARBA00023163"/>
    </source>
</evidence>
<keyword evidence="10" id="KW-0804">Transcription</keyword>
<feature type="compositionally biased region" description="Basic and acidic residues" evidence="13">
    <location>
        <begin position="91"/>
        <end position="103"/>
    </location>
</feature>
<evidence type="ECO:0000313" key="16">
    <source>
        <dbReference type="Proteomes" id="UP000694552"/>
    </source>
</evidence>
<proteinExistence type="inferred from homology"/>
<evidence type="ECO:0000256" key="7">
    <source>
        <dbReference type="ARBA" id="ARBA00022833"/>
    </source>
</evidence>
<evidence type="ECO:0000256" key="6">
    <source>
        <dbReference type="ARBA" id="ARBA00022771"/>
    </source>
</evidence>
<keyword evidence="16" id="KW-1185">Reference proteome</keyword>
<keyword evidence="4" id="KW-0479">Metal-binding</keyword>
<dbReference type="FunFam" id="3.30.160.60:FF:001465">
    <property type="entry name" value="Zinc finger protein 560"/>
    <property type="match status" value="1"/>
</dbReference>
<keyword evidence="6 12" id="KW-0863">Zinc-finger</keyword>
<comment type="subcellular location">
    <subcellularLocation>
        <location evidence="2">Nucleus</location>
    </subcellularLocation>
</comment>
<dbReference type="PROSITE" id="PS00028">
    <property type="entry name" value="ZINC_FINGER_C2H2_1"/>
    <property type="match status" value="3"/>
</dbReference>
<dbReference type="GO" id="GO:0000981">
    <property type="term" value="F:DNA-binding transcription factor activity, RNA polymerase II-specific"/>
    <property type="evidence" value="ECO:0007669"/>
    <property type="project" value="TreeGrafter"/>
</dbReference>
<evidence type="ECO:0000256" key="9">
    <source>
        <dbReference type="ARBA" id="ARBA00023125"/>
    </source>
</evidence>
<dbReference type="SMART" id="SM00355">
    <property type="entry name" value="ZnF_C2H2"/>
    <property type="match status" value="3"/>
</dbReference>
<dbReference type="GO" id="GO:0000978">
    <property type="term" value="F:RNA polymerase II cis-regulatory region sequence-specific DNA binding"/>
    <property type="evidence" value="ECO:0007669"/>
    <property type="project" value="TreeGrafter"/>
</dbReference>
<dbReference type="Pfam" id="PF00096">
    <property type="entry name" value="zf-C2H2"/>
    <property type="match status" value="3"/>
</dbReference>
<feature type="region of interest" description="Disordered" evidence="13">
    <location>
        <begin position="1"/>
        <end position="118"/>
    </location>
</feature>
<dbReference type="InterPro" id="IPR013087">
    <property type="entry name" value="Znf_C2H2_type"/>
</dbReference>
<name>A0A8C8B6U7_9STRI</name>
<feature type="domain" description="C2H2-type" evidence="14">
    <location>
        <begin position="146"/>
        <end position="173"/>
    </location>
</feature>
<dbReference type="FunFam" id="3.30.160.60:FF:000358">
    <property type="entry name" value="zinc finger protein 24"/>
    <property type="match status" value="1"/>
</dbReference>
<dbReference type="AlphaFoldDB" id="A0A8C8B6U7"/>
<dbReference type="InterPro" id="IPR036236">
    <property type="entry name" value="Znf_C2H2_sf"/>
</dbReference>
<comment type="similarity">
    <text evidence="3">Belongs to the krueppel C2H2-type zinc-finger protein family.</text>
</comment>
<dbReference type="PANTHER" id="PTHR23235">
    <property type="entry name" value="KRUEPPEL-LIKE TRANSCRIPTION FACTOR"/>
    <property type="match status" value="1"/>
</dbReference>
<feature type="domain" description="C2H2-type" evidence="14">
    <location>
        <begin position="174"/>
        <end position="201"/>
    </location>
</feature>
<dbReference type="GO" id="GO:0005634">
    <property type="term" value="C:nucleus"/>
    <property type="evidence" value="ECO:0007669"/>
    <property type="project" value="UniProtKB-SubCell"/>
</dbReference>
<dbReference type="GO" id="GO:0000122">
    <property type="term" value="P:negative regulation of transcription by RNA polymerase II"/>
    <property type="evidence" value="ECO:0007669"/>
    <property type="project" value="UniProtKB-ARBA"/>
</dbReference>
<dbReference type="PANTHER" id="PTHR23235:SF120">
    <property type="entry name" value="KRUPPEL-LIKE FACTOR 15"/>
    <property type="match status" value="1"/>
</dbReference>
<evidence type="ECO:0000256" key="4">
    <source>
        <dbReference type="ARBA" id="ARBA00022723"/>
    </source>
</evidence>
<evidence type="ECO:0000259" key="14">
    <source>
        <dbReference type="PROSITE" id="PS50157"/>
    </source>
</evidence>
<dbReference type="Ensembl" id="ENSOSUT00000017136.1">
    <property type="protein sequence ID" value="ENSOSUP00000016568.1"/>
    <property type="gene ID" value="ENSOSUG00000011832.1"/>
</dbReference>
<evidence type="ECO:0000256" key="1">
    <source>
        <dbReference type="ARBA" id="ARBA00003767"/>
    </source>
</evidence>
<accession>A0A8C8B6U7</accession>